<accession>A0AAD5RI93</accession>
<dbReference type="EMBL" id="JAKWBI020000503">
    <property type="protein sequence ID" value="KAJ2894342.1"/>
    <property type="molecule type" value="Genomic_DNA"/>
</dbReference>
<proteinExistence type="inferred from homology"/>
<sequence length="361" mass="40494">MAPYPPPQEAATSTLAERVGKGPDQNPNDTITTSPNCNPNGQESPTGKKTQASPTAIPEIQWYYGKHESRIAYWLLLSGAKHFGYYPRGTFNPFPITSALRRMENEILQCLSLAPGSRVLDLGCGEGHISRYIAREGSFPLVLGLDITASHLAKARRAISGDVLRGFLRQGQVEVRLGDYHDLFTSGTGIKMGEWDGVTAVETLAHAVDTKLAFSEVYRALKPGGRFCFNDYRIGIPDDVVRNESDGEVDEKELSPQQRKTLKAWRWVMRTGGMKGSEYSYAGTYERLLKEAGFVDVKVVDLSENMRPMARWFWILSLLPYAFAKLFRLEKAFYNSVSMYEQYVEWGGWAYCQWSATKPAT</sequence>
<feature type="compositionally biased region" description="Polar residues" evidence="2">
    <location>
        <begin position="25"/>
        <end position="53"/>
    </location>
</feature>
<comment type="similarity">
    <text evidence="1">Belongs to the methyltransferase superfamily. LaeA methyltransferase family.</text>
</comment>
<dbReference type="PANTHER" id="PTHR43591">
    <property type="entry name" value="METHYLTRANSFERASE"/>
    <property type="match status" value="1"/>
</dbReference>
<dbReference type="InterPro" id="IPR025714">
    <property type="entry name" value="Methyltranfer_dom"/>
</dbReference>
<feature type="domain" description="Methyltransferase" evidence="3">
    <location>
        <begin position="115"/>
        <end position="259"/>
    </location>
</feature>
<name>A0AAD5RI93_9PEZI</name>
<evidence type="ECO:0000313" key="4">
    <source>
        <dbReference type="EMBL" id="KAJ2894342.1"/>
    </source>
</evidence>
<protein>
    <recommendedName>
        <fullName evidence="3">Methyltransferase domain-containing protein</fullName>
    </recommendedName>
</protein>
<dbReference type="CDD" id="cd02440">
    <property type="entry name" value="AdoMet_MTases"/>
    <property type="match status" value="1"/>
</dbReference>
<dbReference type="InterPro" id="IPR029063">
    <property type="entry name" value="SAM-dependent_MTases_sf"/>
</dbReference>
<dbReference type="AlphaFoldDB" id="A0AAD5RI93"/>
<comment type="caution">
    <text evidence="4">The sequence shown here is derived from an EMBL/GenBank/DDBJ whole genome shotgun (WGS) entry which is preliminary data.</text>
</comment>
<dbReference type="Proteomes" id="UP001201980">
    <property type="component" value="Unassembled WGS sequence"/>
</dbReference>
<dbReference type="SUPFAM" id="SSF53335">
    <property type="entry name" value="S-adenosyl-L-methionine-dependent methyltransferases"/>
    <property type="match status" value="1"/>
</dbReference>
<evidence type="ECO:0000256" key="1">
    <source>
        <dbReference type="ARBA" id="ARBA00038158"/>
    </source>
</evidence>
<evidence type="ECO:0000256" key="2">
    <source>
        <dbReference type="SAM" id="MobiDB-lite"/>
    </source>
</evidence>
<dbReference type="Gene3D" id="3.40.50.150">
    <property type="entry name" value="Vaccinia Virus protein VP39"/>
    <property type="match status" value="1"/>
</dbReference>
<evidence type="ECO:0000259" key="3">
    <source>
        <dbReference type="Pfam" id="PF13847"/>
    </source>
</evidence>
<evidence type="ECO:0000313" key="5">
    <source>
        <dbReference type="Proteomes" id="UP001201980"/>
    </source>
</evidence>
<keyword evidence="5" id="KW-1185">Reference proteome</keyword>
<dbReference type="PANTHER" id="PTHR43591:SF110">
    <property type="entry name" value="RHODANESE DOMAIN-CONTAINING PROTEIN"/>
    <property type="match status" value="1"/>
</dbReference>
<organism evidence="4 5">
    <name type="scientific">Zalerion maritima</name>
    <dbReference type="NCBI Taxonomy" id="339359"/>
    <lineage>
        <taxon>Eukaryota</taxon>
        <taxon>Fungi</taxon>
        <taxon>Dikarya</taxon>
        <taxon>Ascomycota</taxon>
        <taxon>Pezizomycotina</taxon>
        <taxon>Sordariomycetes</taxon>
        <taxon>Lulworthiomycetidae</taxon>
        <taxon>Lulworthiales</taxon>
        <taxon>Lulworthiaceae</taxon>
        <taxon>Zalerion</taxon>
    </lineage>
</organism>
<dbReference type="Pfam" id="PF13847">
    <property type="entry name" value="Methyltransf_31"/>
    <property type="match status" value="1"/>
</dbReference>
<reference evidence="4" key="1">
    <citation type="submission" date="2022-07" db="EMBL/GenBank/DDBJ databases">
        <title>Draft genome sequence of Zalerion maritima ATCC 34329, a (micro)plastics degrading marine fungus.</title>
        <authorList>
            <person name="Paco A."/>
            <person name="Goncalves M.F.M."/>
            <person name="Rocha-Santos T.A.P."/>
            <person name="Alves A."/>
        </authorList>
    </citation>
    <scope>NUCLEOTIDE SEQUENCE</scope>
    <source>
        <strain evidence="4">ATCC 34329</strain>
    </source>
</reference>
<feature type="region of interest" description="Disordered" evidence="2">
    <location>
        <begin position="1"/>
        <end position="53"/>
    </location>
</feature>
<gene>
    <name evidence="4" type="ORF">MKZ38_007718</name>
</gene>